<dbReference type="SUPFAM" id="SSF52047">
    <property type="entry name" value="RNI-like"/>
    <property type="match status" value="1"/>
</dbReference>
<dbReference type="PRINTS" id="PR00019">
    <property type="entry name" value="LEURICHRPT"/>
</dbReference>
<feature type="chain" id="PRO_5001504681" description="Leucine-rich repeat-containing N-terminal plant-type domain-containing protein" evidence="13">
    <location>
        <begin position="26"/>
        <end position="1028"/>
    </location>
</feature>
<dbReference type="PANTHER" id="PTHR48063:SF101">
    <property type="entry name" value="LRR RECEPTOR-LIKE SERINE_THREONINE-PROTEIN KINASE FLS2"/>
    <property type="match status" value="1"/>
</dbReference>
<keyword evidence="7" id="KW-0677">Repeat</keyword>
<evidence type="ECO:0000256" key="12">
    <source>
        <dbReference type="SAM" id="Phobius"/>
    </source>
</evidence>
<keyword evidence="10" id="KW-0675">Receptor</keyword>
<organism evidence="15 16">
    <name type="scientific">Erythranthe guttata</name>
    <name type="common">Yellow monkey flower</name>
    <name type="synonym">Mimulus guttatus</name>
    <dbReference type="NCBI Taxonomy" id="4155"/>
    <lineage>
        <taxon>Eukaryota</taxon>
        <taxon>Viridiplantae</taxon>
        <taxon>Streptophyta</taxon>
        <taxon>Embryophyta</taxon>
        <taxon>Tracheophyta</taxon>
        <taxon>Spermatophyta</taxon>
        <taxon>Magnoliopsida</taxon>
        <taxon>eudicotyledons</taxon>
        <taxon>Gunneridae</taxon>
        <taxon>Pentapetalae</taxon>
        <taxon>asterids</taxon>
        <taxon>lamiids</taxon>
        <taxon>Lamiales</taxon>
        <taxon>Phrymaceae</taxon>
        <taxon>Erythranthe</taxon>
    </lineage>
</organism>
<feature type="signal peptide" evidence="13">
    <location>
        <begin position="1"/>
        <end position="25"/>
    </location>
</feature>
<evidence type="ECO:0000256" key="9">
    <source>
        <dbReference type="ARBA" id="ARBA00023136"/>
    </source>
</evidence>
<dbReference type="FunFam" id="3.80.10.10:FF:001347">
    <property type="entry name" value="LRR receptor-like serine/threonine-protein kinase GSO2"/>
    <property type="match status" value="1"/>
</dbReference>
<sequence>MKIFPKNLLFLSLVLFTQLLESTSSNQEIAVKCSDKEIAALLKFKAEVTDDYGRLSTWGGRDHNDNCCSWQGVRCNARTNRVAALALPGPKVEDFTLSTPLRGNISRSLIELVDLNYLDLSNNDFSTIPIPEFIGSLGKLAYLNLSRSNFVGLVPQNLGNLSVLRVLDLSGNEQVSAEDLNWLAGFRALVHLDLSRLYFYDVKTWLRVINELAMLEHLNLGNCGLHETLLTSLFPPTNGSSPLAFLDLSNNNLDRFSILLWFSKFSSRLTHISFSSNNDEIDSVEAKIPDSLWNLTSLSYLDLSYNNLKQEIPSALGNMLSLSYIDFSGNKFEGSIPHTLGNMVSLSYLDLSSNNLEGGFPKSNGNLKELVRLRLNDNKLEGDLTYMHNFLSNSTKLEFLELSRNKFYGSLPPLSRFSFLRILSLDSNQLNGSFSETRLNLPDLIILDLSGNRLTGELPDLASIGHLSKLNSLDLHSNRFEGTMSEKHFFNLSQLGVLDLSLNSNLTLNISPEWNPLFQLGTVKLSYCKLGPNFPKWLQKQQKIFHLDISSSDISDTIPNWFWENSRILDYLNISHNKISGPFQKLYSVTVVDASSNEFNGSLPILPYSMQTIDLSRNRFSGGLYWFCNSTYGGTIADLSDNLLSGEISKDCFKNLVTLDYLNLSNNNFTGEIPSLSDDWYCTFTSLHLRNNTFRGEIPSSLKICDRLQILDLGENSFTGKIPTWVGEKFPDMGILSLRSNELNGTIPSTLCRLQNIQILDLSVNKFSGTIPRCISNFTLMGAKPGSNRWLNGLRFLVIPKAAAFFYDNAYITWKGQVSTYSKTLGLLIVIDLSSNDFTGQIPPEITGLEGLVALNLSRNSLVGTIPQDIDRLDLLNFLDLSENNISGNIPLAVSRLSHLGVLDLSFNNLSGRIPWVDHLLTFDASVYKGNLGLCGPPLAKLCPGDEVSKTPRSANPGNEEIEFGENVDKFLNRGFYISLVLGFIVGFWGIFGSLFLTKFRLLIGVERWLLVKMGVEKGRLRRYFQNQ</sequence>
<evidence type="ECO:0000256" key="2">
    <source>
        <dbReference type="ARBA" id="ARBA00009592"/>
    </source>
</evidence>
<keyword evidence="16" id="KW-1185">Reference proteome</keyword>
<dbReference type="Pfam" id="PF08263">
    <property type="entry name" value="LRRNT_2"/>
    <property type="match status" value="1"/>
</dbReference>
<keyword evidence="8 12" id="KW-1133">Transmembrane helix</keyword>
<comment type="subcellular location">
    <subcellularLocation>
        <location evidence="1">Cell membrane</location>
        <topology evidence="1">Single-pass type I membrane protein</topology>
    </subcellularLocation>
</comment>
<feature type="domain" description="Leucine-rich repeat-containing N-terminal plant-type" evidence="14">
    <location>
        <begin position="35"/>
        <end position="76"/>
    </location>
</feature>
<protein>
    <recommendedName>
        <fullName evidence="14">Leucine-rich repeat-containing N-terminal plant-type domain-containing protein</fullName>
    </recommendedName>
</protein>
<evidence type="ECO:0000256" key="11">
    <source>
        <dbReference type="ARBA" id="ARBA00023180"/>
    </source>
</evidence>
<evidence type="ECO:0000256" key="8">
    <source>
        <dbReference type="ARBA" id="ARBA00022989"/>
    </source>
</evidence>
<evidence type="ECO:0000256" key="6">
    <source>
        <dbReference type="ARBA" id="ARBA00022729"/>
    </source>
</evidence>
<evidence type="ECO:0000256" key="7">
    <source>
        <dbReference type="ARBA" id="ARBA00022737"/>
    </source>
</evidence>
<dbReference type="eggNOG" id="KOG0619">
    <property type="taxonomic scope" value="Eukaryota"/>
</dbReference>
<dbReference type="AlphaFoldDB" id="A0A022RDP8"/>
<dbReference type="PROSITE" id="PS51450">
    <property type="entry name" value="LRR"/>
    <property type="match status" value="1"/>
</dbReference>
<evidence type="ECO:0000256" key="1">
    <source>
        <dbReference type="ARBA" id="ARBA00004251"/>
    </source>
</evidence>
<gene>
    <name evidence="15" type="ORF">MIMGU_mgv1a025567mg</name>
</gene>
<dbReference type="SUPFAM" id="SSF52058">
    <property type="entry name" value="L domain-like"/>
    <property type="match status" value="2"/>
</dbReference>
<evidence type="ECO:0000256" key="10">
    <source>
        <dbReference type="ARBA" id="ARBA00023170"/>
    </source>
</evidence>
<dbReference type="STRING" id="4155.A0A022RDP8"/>
<reference evidence="15 16" key="1">
    <citation type="journal article" date="2013" name="Proc. Natl. Acad. Sci. U.S.A.">
        <title>Fine-scale variation in meiotic recombination in Mimulus inferred from population shotgun sequencing.</title>
        <authorList>
            <person name="Hellsten U."/>
            <person name="Wright K.M."/>
            <person name="Jenkins J."/>
            <person name="Shu S."/>
            <person name="Yuan Y."/>
            <person name="Wessler S.R."/>
            <person name="Schmutz J."/>
            <person name="Willis J.H."/>
            <person name="Rokhsar D.S."/>
        </authorList>
    </citation>
    <scope>NUCLEOTIDE SEQUENCE [LARGE SCALE GENOMIC DNA]</scope>
    <source>
        <strain evidence="16">cv. DUN x IM62</strain>
    </source>
</reference>
<evidence type="ECO:0000256" key="4">
    <source>
        <dbReference type="ARBA" id="ARBA00022614"/>
    </source>
</evidence>
<dbReference type="InterPro" id="IPR032675">
    <property type="entry name" value="LRR_dom_sf"/>
</dbReference>
<keyword evidence="4" id="KW-0433">Leucine-rich repeat</keyword>
<dbReference type="InterPro" id="IPR046956">
    <property type="entry name" value="RLP23-like"/>
</dbReference>
<dbReference type="GO" id="GO:0006952">
    <property type="term" value="P:defense response"/>
    <property type="evidence" value="ECO:0007669"/>
    <property type="project" value="UniProtKB-ARBA"/>
</dbReference>
<evidence type="ECO:0000313" key="15">
    <source>
        <dbReference type="EMBL" id="EYU38366.1"/>
    </source>
</evidence>
<dbReference type="GO" id="GO:0051707">
    <property type="term" value="P:response to other organism"/>
    <property type="evidence" value="ECO:0007669"/>
    <property type="project" value="UniProtKB-ARBA"/>
</dbReference>
<proteinExistence type="inferred from homology"/>
<dbReference type="PANTHER" id="PTHR48063">
    <property type="entry name" value="LRR RECEPTOR-LIKE KINASE"/>
    <property type="match status" value="1"/>
</dbReference>
<dbReference type="InterPro" id="IPR013210">
    <property type="entry name" value="LRR_N_plant-typ"/>
</dbReference>
<evidence type="ECO:0000256" key="5">
    <source>
        <dbReference type="ARBA" id="ARBA00022692"/>
    </source>
</evidence>
<dbReference type="Pfam" id="PF00560">
    <property type="entry name" value="LRR_1"/>
    <property type="match status" value="11"/>
</dbReference>
<dbReference type="Proteomes" id="UP000030748">
    <property type="component" value="Unassembled WGS sequence"/>
</dbReference>
<keyword evidence="5 12" id="KW-0812">Transmembrane</keyword>
<dbReference type="SMART" id="SM00369">
    <property type="entry name" value="LRR_TYP"/>
    <property type="match status" value="10"/>
</dbReference>
<dbReference type="FunFam" id="3.80.10.10:FF:000213">
    <property type="entry name" value="Tyrosine-sulfated glycopeptide receptor 1"/>
    <property type="match status" value="1"/>
</dbReference>
<feature type="transmembrane region" description="Helical" evidence="12">
    <location>
        <begin position="976"/>
        <end position="998"/>
    </location>
</feature>
<dbReference type="Gene3D" id="3.80.10.10">
    <property type="entry name" value="Ribonuclease Inhibitor"/>
    <property type="match status" value="5"/>
</dbReference>
<evidence type="ECO:0000256" key="3">
    <source>
        <dbReference type="ARBA" id="ARBA00022475"/>
    </source>
</evidence>
<keyword evidence="11" id="KW-0325">Glycoprotein</keyword>
<name>A0A022RDP8_ERYGU</name>
<evidence type="ECO:0000256" key="13">
    <source>
        <dbReference type="SAM" id="SignalP"/>
    </source>
</evidence>
<evidence type="ECO:0000313" key="16">
    <source>
        <dbReference type="Proteomes" id="UP000030748"/>
    </source>
</evidence>
<dbReference type="GO" id="GO:0005886">
    <property type="term" value="C:plasma membrane"/>
    <property type="evidence" value="ECO:0007669"/>
    <property type="project" value="UniProtKB-SubCell"/>
</dbReference>
<dbReference type="InterPro" id="IPR001611">
    <property type="entry name" value="Leu-rich_rpt"/>
</dbReference>
<keyword evidence="6 13" id="KW-0732">Signal</keyword>
<evidence type="ECO:0000259" key="14">
    <source>
        <dbReference type="Pfam" id="PF08263"/>
    </source>
</evidence>
<accession>A0A022RDP8</accession>
<keyword evidence="9 12" id="KW-0472">Membrane</keyword>
<dbReference type="FunFam" id="3.80.10.10:FF:000299">
    <property type="entry name" value="Piriformospora indica-insensitive protein 2"/>
    <property type="match status" value="1"/>
</dbReference>
<dbReference type="EMBL" id="KI630481">
    <property type="protein sequence ID" value="EYU38366.1"/>
    <property type="molecule type" value="Genomic_DNA"/>
</dbReference>
<comment type="similarity">
    <text evidence="2">Belongs to the RLP family.</text>
</comment>
<dbReference type="InterPro" id="IPR003591">
    <property type="entry name" value="Leu-rich_rpt_typical-subtyp"/>
</dbReference>
<keyword evidence="3" id="KW-1003">Cell membrane</keyword>